<evidence type="ECO:0000313" key="1">
    <source>
        <dbReference type="EMBL" id="BAV92309.1"/>
    </source>
</evidence>
<gene>
    <name evidence="1" type="ORF">RSDT_0797</name>
</gene>
<dbReference type="KEGG" id="dtr:RSDT_0797"/>
<proteinExistence type="predicted"/>
<sequence>MNNLFPSLSKLLPPLALVLLIILSGCGLTADAPALSPSLGPVEAFMISAEPGQSAQLDDPVFGTDVRVSLEGTFTSAKGENCRRATVLADGKKAEVAVTCRDAAGQWTLAPRVWGEGGI</sequence>
<dbReference type="Pfam" id="PF16587">
    <property type="entry name" value="DUF5061"/>
    <property type="match status" value="1"/>
</dbReference>
<reference evidence="1 2" key="1">
    <citation type="journal article" date="2017" name="ISME J.">
        <title>Genome of 'Ca. Desulfovibrio trichonymphae', an H2-oxidizing bacterium in a tripartite symbiotic system within a protist cell in the termite gut.</title>
        <authorList>
            <person name="Kuwahara H."/>
            <person name="Yuki M."/>
            <person name="Izawa K."/>
            <person name="Ohkuma M."/>
            <person name="Hongoh Y."/>
        </authorList>
    </citation>
    <scope>NUCLEOTIDE SEQUENCE [LARGE SCALE GENOMIC DNA]</scope>
    <source>
        <strain evidence="1 2">Rs-N31</strain>
    </source>
</reference>
<organism evidence="1 2">
    <name type="scientific">Candidatus Desulfovibrio trichonymphae</name>
    <dbReference type="NCBI Taxonomy" id="1725232"/>
    <lineage>
        <taxon>Bacteria</taxon>
        <taxon>Pseudomonadati</taxon>
        <taxon>Thermodesulfobacteriota</taxon>
        <taxon>Desulfovibrionia</taxon>
        <taxon>Desulfovibrionales</taxon>
        <taxon>Desulfovibrionaceae</taxon>
        <taxon>Desulfovibrio</taxon>
    </lineage>
</organism>
<keyword evidence="1" id="KW-0449">Lipoprotein</keyword>
<name>A0A1J1DUC8_9BACT</name>
<dbReference type="EMBL" id="AP017368">
    <property type="protein sequence ID" value="BAV92309.1"/>
    <property type="molecule type" value="Genomic_DNA"/>
</dbReference>
<dbReference type="AlphaFoldDB" id="A0A1J1DUC8"/>
<protein>
    <submittedName>
        <fullName evidence="1">Putative membrane-bound lipoprotein</fullName>
    </submittedName>
</protein>
<dbReference type="OrthoDB" id="5459964at2"/>
<dbReference type="Proteomes" id="UP000242645">
    <property type="component" value="Chromosome"/>
</dbReference>
<dbReference type="RefSeq" id="WP_096399821.1">
    <property type="nucleotide sequence ID" value="NZ_AP017368.1"/>
</dbReference>
<accession>A0A1J1DUC8</accession>
<evidence type="ECO:0000313" key="2">
    <source>
        <dbReference type="Proteomes" id="UP000242645"/>
    </source>
</evidence>
<keyword evidence="2" id="KW-1185">Reference proteome</keyword>
<dbReference type="InterPro" id="IPR032258">
    <property type="entry name" value="DUF5061"/>
</dbReference>